<evidence type="ECO:0000259" key="8">
    <source>
        <dbReference type="Pfam" id="PF13186"/>
    </source>
</evidence>
<keyword evidence="4" id="KW-0479">Metal-binding</keyword>
<evidence type="ECO:0000313" key="10">
    <source>
        <dbReference type="Proteomes" id="UP000294902"/>
    </source>
</evidence>
<organism evidence="9 10">
    <name type="scientific">Natranaerovirga pectinivora</name>
    <dbReference type="NCBI Taxonomy" id="682400"/>
    <lineage>
        <taxon>Bacteria</taxon>
        <taxon>Bacillati</taxon>
        <taxon>Bacillota</taxon>
        <taxon>Clostridia</taxon>
        <taxon>Lachnospirales</taxon>
        <taxon>Natranaerovirgaceae</taxon>
        <taxon>Natranaerovirga</taxon>
    </lineage>
</organism>
<dbReference type="OrthoDB" id="9805809at2"/>
<name>A0A4R3MNF9_9FIRM</name>
<evidence type="ECO:0000256" key="3">
    <source>
        <dbReference type="ARBA" id="ARBA00022691"/>
    </source>
</evidence>
<protein>
    <submittedName>
        <fullName evidence="9">Radical SAM protein with 4Fe4S-binding SPASM domain</fullName>
    </submittedName>
</protein>
<dbReference type="GO" id="GO:0051539">
    <property type="term" value="F:4 iron, 4 sulfur cluster binding"/>
    <property type="evidence" value="ECO:0007669"/>
    <property type="project" value="UniProtKB-KW"/>
</dbReference>
<dbReference type="SUPFAM" id="SSF102114">
    <property type="entry name" value="Radical SAM enzymes"/>
    <property type="match status" value="1"/>
</dbReference>
<keyword evidence="3" id="KW-0949">S-adenosyl-L-methionine</keyword>
<dbReference type="CDD" id="cd21109">
    <property type="entry name" value="SPASM"/>
    <property type="match status" value="1"/>
</dbReference>
<dbReference type="Proteomes" id="UP000294902">
    <property type="component" value="Unassembled WGS sequence"/>
</dbReference>
<evidence type="ECO:0000313" key="9">
    <source>
        <dbReference type="EMBL" id="TCT16795.1"/>
    </source>
</evidence>
<proteinExistence type="predicted"/>
<evidence type="ECO:0000256" key="4">
    <source>
        <dbReference type="ARBA" id="ARBA00022723"/>
    </source>
</evidence>
<dbReference type="GO" id="GO:0003824">
    <property type="term" value="F:catalytic activity"/>
    <property type="evidence" value="ECO:0007669"/>
    <property type="project" value="InterPro"/>
</dbReference>
<dbReference type="InterPro" id="IPR023885">
    <property type="entry name" value="4Fe4S-binding_SPASM_dom"/>
</dbReference>
<dbReference type="PANTHER" id="PTHR43787">
    <property type="entry name" value="FEMO COFACTOR BIOSYNTHESIS PROTEIN NIFB-RELATED"/>
    <property type="match status" value="1"/>
</dbReference>
<evidence type="ECO:0000256" key="1">
    <source>
        <dbReference type="ARBA" id="ARBA00001966"/>
    </source>
</evidence>
<accession>A0A4R3MNF9</accession>
<keyword evidence="10" id="KW-1185">Reference proteome</keyword>
<feature type="domain" description="Radical SAM core" evidence="7">
    <location>
        <begin position="66"/>
        <end position="171"/>
    </location>
</feature>
<sequence length="320" mass="37269">MIINPYDNILGKSKSILESRYPTALERYIMPTSVYCFDRLFIRKNRKKAIEYLKQKEFPLFKTIEIETINRCNGTCSFCPVNKNADPRPLKLMDELLFISIMKELRGLNYSGSIGLYSNNEPLLDKRLTHFLQIAKSFVPNAKLYLFTNGSLLTIEKYKELMKYLDWITIDNYNDRLTLNEATKKVYQYAISTPHKAKTHIYLRKENEILTNRSGQANNRSKNNIGLKSVCMYPFEQAVIRPDGKMSLCCNDATGKVTMGDLTQQSLYEIWHSKIYNTIRYNLLEDRKKNHLCNQCDIVTAKLDVGSNFKVKNIIKMFKV</sequence>
<comment type="caution">
    <text evidence="9">The sequence shown here is derived from an EMBL/GenBank/DDBJ whole genome shotgun (WGS) entry which is preliminary data.</text>
</comment>
<dbReference type="GO" id="GO:0046872">
    <property type="term" value="F:metal ion binding"/>
    <property type="evidence" value="ECO:0007669"/>
    <property type="project" value="UniProtKB-KW"/>
</dbReference>
<keyword evidence="6" id="KW-0411">Iron-sulfur</keyword>
<dbReference type="EMBL" id="SMAL01000001">
    <property type="protein sequence ID" value="TCT16795.1"/>
    <property type="molecule type" value="Genomic_DNA"/>
</dbReference>
<keyword evidence="2" id="KW-0004">4Fe-4S</keyword>
<gene>
    <name evidence="9" type="ORF">EDC18_10191</name>
</gene>
<dbReference type="Pfam" id="PF04055">
    <property type="entry name" value="Radical_SAM"/>
    <property type="match status" value="1"/>
</dbReference>
<dbReference type="InterPro" id="IPR058240">
    <property type="entry name" value="rSAM_sf"/>
</dbReference>
<dbReference type="AlphaFoldDB" id="A0A4R3MNF9"/>
<reference evidence="9 10" key="1">
    <citation type="submission" date="2019-03" db="EMBL/GenBank/DDBJ databases">
        <title>Genomic Encyclopedia of Type Strains, Phase IV (KMG-IV): sequencing the most valuable type-strain genomes for metagenomic binning, comparative biology and taxonomic classification.</title>
        <authorList>
            <person name="Goeker M."/>
        </authorList>
    </citation>
    <scope>NUCLEOTIDE SEQUENCE [LARGE SCALE GENOMIC DNA]</scope>
    <source>
        <strain evidence="9 10">DSM 24629</strain>
    </source>
</reference>
<dbReference type="Pfam" id="PF13186">
    <property type="entry name" value="SPASM"/>
    <property type="match status" value="1"/>
</dbReference>
<evidence type="ECO:0000256" key="2">
    <source>
        <dbReference type="ARBA" id="ARBA00022485"/>
    </source>
</evidence>
<dbReference type="PANTHER" id="PTHR43787:SF10">
    <property type="entry name" value="COFACTOR MODIFYING PROTEIN"/>
    <property type="match status" value="1"/>
</dbReference>
<evidence type="ECO:0000256" key="6">
    <source>
        <dbReference type="ARBA" id="ARBA00023014"/>
    </source>
</evidence>
<evidence type="ECO:0000259" key="7">
    <source>
        <dbReference type="Pfam" id="PF04055"/>
    </source>
</evidence>
<dbReference type="InterPro" id="IPR013785">
    <property type="entry name" value="Aldolase_TIM"/>
</dbReference>
<keyword evidence="5" id="KW-0408">Iron</keyword>
<comment type="cofactor">
    <cofactor evidence="1">
        <name>[4Fe-4S] cluster</name>
        <dbReference type="ChEBI" id="CHEBI:49883"/>
    </cofactor>
</comment>
<dbReference type="InterPro" id="IPR007197">
    <property type="entry name" value="rSAM"/>
</dbReference>
<dbReference type="CDD" id="cd01335">
    <property type="entry name" value="Radical_SAM"/>
    <property type="match status" value="1"/>
</dbReference>
<evidence type="ECO:0000256" key="5">
    <source>
        <dbReference type="ARBA" id="ARBA00023004"/>
    </source>
</evidence>
<dbReference type="RefSeq" id="WP_132249148.1">
    <property type="nucleotide sequence ID" value="NZ_SMAL01000001.1"/>
</dbReference>
<feature type="domain" description="4Fe4S-binding SPASM" evidence="8">
    <location>
        <begin position="231"/>
        <end position="297"/>
    </location>
</feature>
<dbReference type="SFLD" id="SFLDS00029">
    <property type="entry name" value="Radical_SAM"/>
    <property type="match status" value="1"/>
</dbReference>
<dbReference type="Gene3D" id="3.20.20.70">
    <property type="entry name" value="Aldolase class I"/>
    <property type="match status" value="1"/>
</dbReference>